<keyword evidence="1" id="KW-0472">Membrane</keyword>
<accession>A0A0N8R639</accession>
<dbReference type="EMBL" id="LJQD01000199">
    <property type="protein sequence ID" value="KPW96918.1"/>
    <property type="molecule type" value="Genomic_DNA"/>
</dbReference>
<feature type="transmembrane region" description="Helical" evidence="1">
    <location>
        <begin position="57"/>
        <end position="74"/>
    </location>
</feature>
<sequence>MTAYPRKALIRPKLKPYIWIIGILLSLWIGFVLLVYLNAQENNMELRDIHSVTRWGIAAIIGTVLLTYSGHWWGKAVAHEKVELAAYKSNVAAQISDQQATQKRNYALEIRGVGMAVHGWHQSSIWREIVKETLK</sequence>
<dbReference type="AlphaFoldDB" id="A0A0N8R639"/>
<evidence type="ECO:0000256" key="1">
    <source>
        <dbReference type="SAM" id="Phobius"/>
    </source>
</evidence>
<evidence type="ECO:0000313" key="2">
    <source>
        <dbReference type="EMBL" id="KPW96918.1"/>
    </source>
</evidence>
<keyword evidence="1" id="KW-1133">Transmembrane helix</keyword>
<evidence type="ECO:0000313" key="3">
    <source>
        <dbReference type="Proteomes" id="UP000050381"/>
    </source>
</evidence>
<keyword evidence="1" id="KW-0812">Transmembrane</keyword>
<organism evidence="2 3">
    <name type="scientific">Pseudomonas syringae pv. castaneae</name>
    <dbReference type="NCBI Taxonomy" id="264450"/>
    <lineage>
        <taxon>Bacteria</taxon>
        <taxon>Pseudomonadati</taxon>
        <taxon>Pseudomonadota</taxon>
        <taxon>Gammaproteobacteria</taxon>
        <taxon>Pseudomonadales</taxon>
        <taxon>Pseudomonadaceae</taxon>
        <taxon>Pseudomonas</taxon>
        <taxon>Pseudomonas syringae</taxon>
    </lineage>
</organism>
<protein>
    <submittedName>
        <fullName evidence="2">Uncharacterized protein</fullName>
    </submittedName>
</protein>
<dbReference type="Proteomes" id="UP000050381">
    <property type="component" value="Unassembled WGS sequence"/>
</dbReference>
<name>A0A0N8R639_PSESX</name>
<gene>
    <name evidence="2" type="ORF">ALO79_05139</name>
</gene>
<feature type="transmembrane region" description="Helical" evidence="1">
    <location>
        <begin position="16"/>
        <end position="37"/>
    </location>
</feature>
<reference evidence="2 3" key="1">
    <citation type="submission" date="2015-09" db="EMBL/GenBank/DDBJ databases">
        <title>Genome announcement of multiple Pseudomonas syringae strains.</title>
        <authorList>
            <person name="Thakur S."/>
            <person name="Wang P.W."/>
            <person name="Gong Y."/>
            <person name="Weir B.S."/>
            <person name="Guttman D.S."/>
        </authorList>
    </citation>
    <scope>NUCLEOTIDE SEQUENCE [LARGE SCALE GENOMIC DNA]</scope>
    <source>
        <strain evidence="2 3">ICMP9419</strain>
    </source>
</reference>
<feature type="non-terminal residue" evidence="2">
    <location>
        <position position="135"/>
    </location>
</feature>
<comment type="caution">
    <text evidence="2">The sequence shown here is derived from an EMBL/GenBank/DDBJ whole genome shotgun (WGS) entry which is preliminary data.</text>
</comment>
<proteinExistence type="predicted"/>